<accession>A0A1C3XJX1</accession>
<evidence type="ECO:0000313" key="8">
    <source>
        <dbReference type="Proteomes" id="UP000199205"/>
    </source>
</evidence>
<dbReference type="Pfam" id="PF13377">
    <property type="entry name" value="Peripla_BP_3"/>
    <property type="match status" value="1"/>
</dbReference>
<dbReference type="SUPFAM" id="SSF47413">
    <property type="entry name" value="lambda repressor-like DNA-binding domains"/>
    <property type="match status" value="1"/>
</dbReference>
<protein>
    <submittedName>
        <fullName evidence="7">Transcriptional regulator, LacI family</fullName>
    </submittedName>
</protein>
<evidence type="ECO:0000256" key="1">
    <source>
        <dbReference type="ARBA" id="ARBA00022491"/>
    </source>
</evidence>
<dbReference type="PROSITE" id="PS50932">
    <property type="entry name" value="HTH_LACI_2"/>
    <property type="match status" value="1"/>
</dbReference>
<organism evidence="7 8">
    <name type="scientific">Rhizobium lusitanum</name>
    <dbReference type="NCBI Taxonomy" id="293958"/>
    <lineage>
        <taxon>Bacteria</taxon>
        <taxon>Pseudomonadati</taxon>
        <taxon>Pseudomonadota</taxon>
        <taxon>Alphaproteobacteria</taxon>
        <taxon>Hyphomicrobiales</taxon>
        <taxon>Rhizobiaceae</taxon>
        <taxon>Rhizobium/Agrobacterium group</taxon>
        <taxon>Rhizobium</taxon>
    </lineage>
</organism>
<dbReference type="EMBL" id="FMAF01000051">
    <property type="protein sequence ID" value="SCB52560.1"/>
    <property type="molecule type" value="Genomic_DNA"/>
</dbReference>
<evidence type="ECO:0000259" key="6">
    <source>
        <dbReference type="PROSITE" id="PS50932"/>
    </source>
</evidence>
<dbReference type="AlphaFoldDB" id="A0A1C3XJX1"/>
<dbReference type="InterPro" id="IPR046335">
    <property type="entry name" value="LacI/GalR-like_sensor"/>
</dbReference>
<dbReference type="PANTHER" id="PTHR30146">
    <property type="entry name" value="LACI-RELATED TRANSCRIPTIONAL REPRESSOR"/>
    <property type="match status" value="1"/>
</dbReference>
<dbReference type="CDD" id="cd06267">
    <property type="entry name" value="PBP1_LacI_sugar_binding-like"/>
    <property type="match status" value="1"/>
</dbReference>
<dbReference type="Gene3D" id="1.10.260.40">
    <property type="entry name" value="lambda repressor-like DNA-binding domains"/>
    <property type="match status" value="1"/>
</dbReference>
<name>A0A1C3XJX1_9HYPH</name>
<dbReference type="PANTHER" id="PTHR30146:SF148">
    <property type="entry name" value="HTH-TYPE TRANSCRIPTIONAL REPRESSOR PURR-RELATED"/>
    <property type="match status" value="1"/>
</dbReference>
<dbReference type="SUPFAM" id="SSF53822">
    <property type="entry name" value="Periplasmic binding protein-like I"/>
    <property type="match status" value="1"/>
</dbReference>
<keyword evidence="1" id="KW-0678">Repressor</keyword>
<evidence type="ECO:0000256" key="2">
    <source>
        <dbReference type="ARBA" id="ARBA00023015"/>
    </source>
</evidence>
<evidence type="ECO:0000256" key="3">
    <source>
        <dbReference type="ARBA" id="ARBA00023125"/>
    </source>
</evidence>
<evidence type="ECO:0000256" key="5">
    <source>
        <dbReference type="SAM" id="MobiDB-lite"/>
    </source>
</evidence>
<reference evidence="7 8" key="1">
    <citation type="submission" date="2016-08" db="EMBL/GenBank/DDBJ databases">
        <authorList>
            <person name="Seilhamer J.J."/>
        </authorList>
    </citation>
    <scope>NUCLEOTIDE SEQUENCE [LARGE SCALE GENOMIC DNA]</scope>
    <source>
        <strain evidence="7 8">P1-7</strain>
    </source>
</reference>
<keyword evidence="3" id="KW-0238">DNA-binding</keyword>
<dbReference type="InterPro" id="IPR010982">
    <property type="entry name" value="Lambda_DNA-bd_dom_sf"/>
</dbReference>
<keyword evidence="4" id="KW-0804">Transcription</keyword>
<evidence type="ECO:0000313" key="7">
    <source>
        <dbReference type="EMBL" id="SCB52560.1"/>
    </source>
</evidence>
<evidence type="ECO:0000256" key="4">
    <source>
        <dbReference type="ARBA" id="ARBA00023163"/>
    </source>
</evidence>
<proteinExistence type="predicted"/>
<dbReference type="GO" id="GO:0000976">
    <property type="term" value="F:transcription cis-regulatory region binding"/>
    <property type="evidence" value="ECO:0007669"/>
    <property type="project" value="TreeGrafter"/>
</dbReference>
<dbReference type="Proteomes" id="UP000199205">
    <property type="component" value="Unassembled WGS sequence"/>
</dbReference>
<dbReference type="InterPro" id="IPR028082">
    <property type="entry name" value="Peripla_BP_I"/>
</dbReference>
<dbReference type="Gene3D" id="3.40.50.2300">
    <property type="match status" value="2"/>
</dbReference>
<gene>
    <name evidence="7" type="ORF">GA0061101_1519</name>
</gene>
<dbReference type="CDD" id="cd01392">
    <property type="entry name" value="HTH_LacI"/>
    <property type="match status" value="1"/>
</dbReference>
<feature type="domain" description="HTH lacI-type" evidence="6">
    <location>
        <begin position="1"/>
        <end position="48"/>
    </location>
</feature>
<dbReference type="SMART" id="SM00354">
    <property type="entry name" value="HTH_LACI"/>
    <property type="match status" value="1"/>
</dbReference>
<feature type="region of interest" description="Disordered" evidence="5">
    <location>
        <begin position="303"/>
        <end position="335"/>
    </location>
</feature>
<dbReference type="InterPro" id="IPR000843">
    <property type="entry name" value="HTH_LacI"/>
</dbReference>
<dbReference type="Pfam" id="PF00356">
    <property type="entry name" value="LacI"/>
    <property type="match status" value="1"/>
</dbReference>
<dbReference type="GO" id="GO:0003700">
    <property type="term" value="F:DNA-binding transcription factor activity"/>
    <property type="evidence" value="ECO:0007669"/>
    <property type="project" value="TreeGrafter"/>
</dbReference>
<sequence>MRAGVSVGTVSRVLAGELSVKTALRDRVQDAIDALSYRPNVMARALRTSTTDVIGLIVPDITNPFFSQMAASAERAAFEYRHSLMLASSHNDREAEQSHISAFLDRSVRGIIIVAANVSHSAHVKTKVPIVSLDRRFADFPLISINHAEAAALVADHFYELGHRRIAYIAGPADTEAGRARREGFVDRIRALDAKAELEIFSGRFDYESGEVIARRLLAQPPNMRPTAIAAASDQQAIGVLRAARDLGLDVPGALSIAGFDDIHLANLVVPRLTTVRQPTDQLARRAVELLLEKALEPGDEALSASLVIRGSTAPPPPDQAGDQPTEGPKSPQQE</sequence>
<keyword evidence="2" id="KW-0805">Transcription regulation</keyword>